<evidence type="ECO:0000313" key="2">
    <source>
        <dbReference type="EMBL" id="GAA3242253.1"/>
    </source>
</evidence>
<proteinExistence type="predicted"/>
<dbReference type="Gene3D" id="1.10.150.280">
    <property type="entry name" value="AF1531-like domain"/>
    <property type="match status" value="1"/>
</dbReference>
<reference evidence="3" key="1">
    <citation type="journal article" date="2019" name="Int. J. Syst. Evol. Microbiol.">
        <title>The Global Catalogue of Microorganisms (GCM) 10K type strain sequencing project: providing services to taxonomists for standard genome sequencing and annotation.</title>
        <authorList>
            <consortium name="The Broad Institute Genomics Platform"/>
            <consortium name="The Broad Institute Genome Sequencing Center for Infectious Disease"/>
            <person name="Wu L."/>
            <person name="Ma J."/>
        </authorList>
    </citation>
    <scope>NUCLEOTIDE SEQUENCE [LARGE SCALE GENOMIC DNA]</scope>
    <source>
        <strain evidence="3">JCM 9377</strain>
    </source>
</reference>
<name>A0ABP6QNU9_9ACTN</name>
<gene>
    <name evidence="2" type="ORF">GCM10010468_79870</name>
</gene>
<organism evidence="2 3">
    <name type="scientific">Actinocorallia longicatena</name>
    <dbReference type="NCBI Taxonomy" id="111803"/>
    <lineage>
        <taxon>Bacteria</taxon>
        <taxon>Bacillati</taxon>
        <taxon>Actinomycetota</taxon>
        <taxon>Actinomycetes</taxon>
        <taxon>Streptosporangiales</taxon>
        <taxon>Thermomonosporaceae</taxon>
        <taxon>Actinocorallia</taxon>
    </lineage>
</organism>
<evidence type="ECO:0000313" key="3">
    <source>
        <dbReference type="Proteomes" id="UP001501237"/>
    </source>
</evidence>
<dbReference type="SUPFAM" id="SSF47781">
    <property type="entry name" value="RuvA domain 2-like"/>
    <property type="match status" value="1"/>
</dbReference>
<keyword evidence="3" id="KW-1185">Reference proteome</keyword>
<dbReference type="Pfam" id="PF12836">
    <property type="entry name" value="HHH_3"/>
    <property type="match status" value="1"/>
</dbReference>
<dbReference type="InterPro" id="IPR010994">
    <property type="entry name" value="RuvA_2-like"/>
</dbReference>
<keyword evidence="1" id="KW-0472">Membrane</keyword>
<dbReference type="Proteomes" id="UP001501237">
    <property type="component" value="Unassembled WGS sequence"/>
</dbReference>
<protein>
    <recommendedName>
        <fullName evidence="4">Helix-hairpin-helix domain-containing protein</fullName>
    </recommendedName>
</protein>
<feature type="transmembrane region" description="Helical" evidence="1">
    <location>
        <begin position="47"/>
        <end position="70"/>
    </location>
</feature>
<keyword evidence="1" id="KW-0812">Transmembrane</keyword>
<dbReference type="EMBL" id="BAAAUV010000049">
    <property type="protein sequence ID" value="GAA3242253.1"/>
    <property type="molecule type" value="Genomic_DNA"/>
</dbReference>
<accession>A0ABP6QNU9</accession>
<sequence length="213" mass="23298">MAQPLPPDRVEAILNSAIVQYAGFGWRIETRYRDQAVLVRGGTTNHVAHALATFLMCGLWLPVWVVFAVADAPKRVVLSVDAYGQVHAGGAPFTAPPAPRFNGNQHAIAVATMRRRLRQESRELSRDTILARDLRIGRPDLPRHYDDGGLIDINHVPAATLTAITGITPELAEHIVTVREHVTAFASAEELSAVAQLPPHLTPEIVEYGLFLP</sequence>
<evidence type="ECO:0000256" key="1">
    <source>
        <dbReference type="SAM" id="Phobius"/>
    </source>
</evidence>
<keyword evidence="1" id="KW-1133">Transmembrane helix</keyword>
<comment type="caution">
    <text evidence="2">The sequence shown here is derived from an EMBL/GenBank/DDBJ whole genome shotgun (WGS) entry which is preliminary data.</text>
</comment>
<evidence type="ECO:0008006" key="4">
    <source>
        <dbReference type="Google" id="ProtNLM"/>
    </source>
</evidence>